<dbReference type="InParanoid" id="T1EMZ9"/>
<keyword evidence="4" id="KW-1185">Reference proteome</keyword>
<protein>
    <submittedName>
        <fullName evidence="2 3">Uncharacterized protein</fullName>
    </submittedName>
</protein>
<dbReference type="KEGG" id="hro:HELRODRAFT_158596"/>
<sequence>MFTFLPEPCLQVGGVSLIANFDTISPTLCASYNSCLIDVGEIALSGCNIVQEMPVLRPSVHPGSLSLITLLEKGVNNDLSKFRTKIDESDSLTACASLTNPCVEIAKNYNFVIFMYSLKSGTKAFLKHIFCQFFCVMSWGRSFVRQTGFRQCSNVNLISAQLEDNKSSAPRRSFRNSLVQKHSNVQGRKSNR</sequence>
<dbReference type="AlphaFoldDB" id="T1EMZ9"/>
<evidence type="ECO:0000313" key="2">
    <source>
        <dbReference type="EMBL" id="ESO12146.1"/>
    </source>
</evidence>
<reference evidence="2 4" key="2">
    <citation type="journal article" date="2013" name="Nature">
        <title>Insights into bilaterian evolution from three spiralian genomes.</title>
        <authorList>
            <person name="Simakov O."/>
            <person name="Marletaz F."/>
            <person name="Cho S.J."/>
            <person name="Edsinger-Gonzales E."/>
            <person name="Havlak P."/>
            <person name="Hellsten U."/>
            <person name="Kuo D.H."/>
            <person name="Larsson T."/>
            <person name="Lv J."/>
            <person name="Arendt D."/>
            <person name="Savage R."/>
            <person name="Osoegawa K."/>
            <person name="de Jong P."/>
            <person name="Grimwood J."/>
            <person name="Chapman J.A."/>
            <person name="Shapiro H."/>
            <person name="Aerts A."/>
            <person name="Otillar R.P."/>
            <person name="Terry A.Y."/>
            <person name="Boore J.L."/>
            <person name="Grigoriev I.V."/>
            <person name="Lindberg D.R."/>
            <person name="Seaver E.C."/>
            <person name="Weisblat D.A."/>
            <person name="Putnam N.H."/>
            <person name="Rokhsar D.S."/>
        </authorList>
    </citation>
    <scope>NUCLEOTIDE SEQUENCE</scope>
</reference>
<accession>T1EMZ9</accession>
<dbReference type="EnsemblMetazoa" id="HelroT158596">
    <property type="protein sequence ID" value="HelroP158596"/>
    <property type="gene ID" value="HelroG158596"/>
</dbReference>
<dbReference type="EMBL" id="KB095811">
    <property type="protein sequence ID" value="ESO12146.1"/>
    <property type="molecule type" value="Genomic_DNA"/>
</dbReference>
<name>T1EMZ9_HELRO</name>
<evidence type="ECO:0000313" key="4">
    <source>
        <dbReference type="Proteomes" id="UP000015101"/>
    </source>
</evidence>
<dbReference type="Proteomes" id="UP000015101">
    <property type="component" value="Unassembled WGS sequence"/>
</dbReference>
<reference evidence="3" key="3">
    <citation type="submission" date="2015-06" db="UniProtKB">
        <authorList>
            <consortium name="EnsemblMetazoa"/>
        </authorList>
    </citation>
    <scope>IDENTIFICATION</scope>
</reference>
<evidence type="ECO:0000256" key="1">
    <source>
        <dbReference type="SAM" id="MobiDB-lite"/>
    </source>
</evidence>
<dbReference type="GeneID" id="20197949"/>
<dbReference type="EMBL" id="AMQM01000087">
    <property type="status" value="NOT_ANNOTATED_CDS"/>
    <property type="molecule type" value="Genomic_DNA"/>
</dbReference>
<organism evidence="3 4">
    <name type="scientific">Helobdella robusta</name>
    <name type="common">Californian leech</name>
    <dbReference type="NCBI Taxonomy" id="6412"/>
    <lineage>
        <taxon>Eukaryota</taxon>
        <taxon>Metazoa</taxon>
        <taxon>Spiralia</taxon>
        <taxon>Lophotrochozoa</taxon>
        <taxon>Annelida</taxon>
        <taxon>Clitellata</taxon>
        <taxon>Hirudinea</taxon>
        <taxon>Rhynchobdellida</taxon>
        <taxon>Glossiphoniidae</taxon>
        <taxon>Helobdella</taxon>
    </lineage>
</organism>
<proteinExistence type="predicted"/>
<dbReference type="CTD" id="20197949"/>
<dbReference type="HOGENOM" id="CLU_1416567_0_0_1"/>
<gene>
    <name evidence="3" type="primary">20197949</name>
    <name evidence="2" type="ORF">HELRODRAFT_158596</name>
</gene>
<evidence type="ECO:0000313" key="3">
    <source>
        <dbReference type="EnsemblMetazoa" id="HelroP158596"/>
    </source>
</evidence>
<feature type="region of interest" description="Disordered" evidence="1">
    <location>
        <begin position="168"/>
        <end position="192"/>
    </location>
</feature>
<dbReference type="RefSeq" id="XP_009008866.1">
    <property type="nucleotide sequence ID" value="XM_009010618.1"/>
</dbReference>
<reference evidence="4" key="1">
    <citation type="submission" date="2012-12" db="EMBL/GenBank/DDBJ databases">
        <authorList>
            <person name="Hellsten U."/>
            <person name="Grimwood J."/>
            <person name="Chapman J.A."/>
            <person name="Shapiro H."/>
            <person name="Aerts A."/>
            <person name="Otillar R.P."/>
            <person name="Terry A.Y."/>
            <person name="Boore J.L."/>
            <person name="Simakov O."/>
            <person name="Marletaz F."/>
            <person name="Cho S.-J."/>
            <person name="Edsinger-Gonzales E."/>
            <person name="Havlak P."/>
            <person name="Kuo D.-H."/>
            <person name="Larsson T."/>
            <person name="Lv J."/>
            <person name="Arendt D."/>
            <person name="Savage R."/>
            <person name="Osoegawa K."/>
            <person name="de Jong P."/>
            <person name="Lindberg D.R."/>
            <person name="Seaver E.C."/>
            <person name="Weisblat D.A."/>
            <person name="Putnam N.H."/>
            <person name="Grigoriev I.V."/>
            <person name="Rokhsar D.S."/>
        </authorList>
    </citation>
    <scope>NUCLEOTIDE SEQUENCE</scope>
</reference>